<dbReference type="GO" id="GO:0016836">
    <property type="term" value="F:hydro-lyase activity"/>
    <property type="evidence" value="ECO:0007669"/>
    <property type="project" value="UniProtKB-ARBA"/>
</dbReference>
<keyword evidence="3" id="KW-0408">Iron</keyword>
<organism evidence="4 5">
    <name type="scientific">Clostridium thailandense</name>
    <dbReference type="NCBI Taxonomy" id="2794346"/>
    <lineage>
        <taxon>Bacteria</taxon>
        <taxon>Bacillati</taxon>
        <taxon>Bacillota</taxon>
        <taxon>Clostridia</taxon>
        <taxon>Eubacteriales</taxon>
        <taxon>Clostridiaceae</taxon>
        <taxon>Clostridium</taxon>
    </lineage>
</organism>
<evidence type="ECO:0000256" key="2">
    <source>
        <dbReference type="ARBA" id="ARBA00005806"/>
    </source>
</evidence>
<accession>A0A949X3D2</accession>
<reference evidence="4" key="1">
    <citation type="submission" date="2020-12" db="EMBL/GenBank/DDBJ databases">
        <title>Clostridium thailandense sp. nov., a novel acetogenic bacterium isolated from peat land soil in Thailand.</title>
        <authorList>
            <person name="Chaikitkaew S."/>
            <person name="Birkeland N.K."/>
        </authorList>
    </citation>
    <scope>NUCLEOTIDE SEQUENCE</scope>
    <source>
        <strain evidence="4">PL3</strain>
    </source>
</reference>
<dbReference type="NCBIfam" id="NF040772">
    <property type="entry name" value="double_cubane"/>
    <property type="match status" value="1"/>
</dbReference>
<protein>
    <submittedName>
        <fullName evidence="4">2-hydroxyacyl-CoA dehydratase</fullName>
    </submittedName>
</protein>
<gene>
    <name evidence="4" type="ORF">I6U48_05060</name>
</gene>
<dbReference type="InterPro" id="IPR010327">
    <property type="entry name" value="FldB/FldC_alpha/beta"/>
</dbReference>
<proteinExistence type="inferred from homology"/>
<keyword evidence="3" id="KW-0479">Metal-binding</keyword>
<name>A0A949X3D2_9CLOT</name>
<dbReference type="Pfam" id="PF06050">
    <property type="entry name" value="HGD-D"/>
    <property type="match status" value="1"/>
</dbReference>
<comment type="similarity">
    <text evidence="2">Belongs to the FldB/FldC dehydratase alpha/beta subunit family.</text>
</comment>
<comment type="caution">
    <text evidence="4">The sequence shown here is derived from an EMBL/GenBank/DDBJ whole genome shotgun (WGS) entry which is preliminary data.</text>
</comment>
<dbReference type="RefSeq" id="WP_218319320.1">
    <property type="nucleotide sequence ID" value="NZ_JAEEGC010000022.1"/>
</dbReference>
<evidence type="ECO:0000256" key="3">
    <source>
        <dbReference type="ARBA" id="ARBA00023014"/>
    </source>
</evidence>
<dbReference type="PANTHER" id="PTHR30548:SF6">
    <property type="entry name" value="DEHYDRATASE SUBUNIT YJIM-RELATED"/>
    <property type="match status" value="1"/>
</dbReference>
<keyword evidence="5" id="KW-1185">Reference proteome</keyword>
<evidence type="ECO:0000256" key="1">
    <source>
        <dbReference type="ARBA" id="ARBA00001966"/>
    </source>
</evidence>
<dbReference type="PANTHER" id="PTHR30548">
    <property type="entry name" value="2-HYDROXYGLUTARYL-COA DEHYDRATASE, D-COMPONENT-RELATED"/>
    <property type="match status" value="1"/>
</dbReference>
<dbReference type="Proteomes" id="UP000694308">
    <property type="component" value="Unassembled WGS sequence"/>
</dbReference>
<dbReference type="InterPro" id="IPR047678">
    <property type="entry name" value="YjiM-like"/>
</dbReference>
<sequence>MNELPEKINEFAEKRRQGFITIKNLKDEGKKVVGVFCAFTPRELISASGAIPVSLCGTSEEPIADAEKHLPRNLCPLIKSSYGFAITQKCPYTYFSDLIVGETTCDGKKKMFEMLGKFKNVHVMQLPQTTKSEDSYKLWKNEMLKLKGKLEEEFGVEITEEKLKNEIKLKNRERKALREFYELGKMTPPPLSGMEILKVLRGSEFTYDKENQIKTVKDMTEEIKKRYDEGERKVSSKAKRILITGCPLGEATDKIINLIEENGGVVVCYENCGGVKNIGFLVDEDIDPIDAITDKYINIACSCMTPNDNRIKLLSELIDDYKIDGVIDVILQACHTYNVETYTIKEFVTKEKNTPYMSIETDYSQTDIGQLKTRIGAFIEML</sequence>
<comment type="cofactor">
    <cofactor evidence="1">
        <name>[4Fe-4S] cluster</name>
        <dbReference type="ChEBI" id="CHEBI:49883"/>
    </cofactor>
</comment>
<dbReference type="GO" id="GO:0051536">
    <property type="term" value="F:iron-sulfur cluster binding"/>
    <property type="evidence" value="ECO:0007669"/>
    <property type="project" value="UniProtKB-KW"/>
</dbReference>
<evidence type="ECO:0000313" key="5">
    <source>
        <dbReference type="Proteomes" id="UP000694308"/>
    </source>
</evidence>
<evidence type="ECO:0000313" key="4">
    <source>
        <dbReference type="EMBL" id="MBV7272283.1"/>
    </source>
</evidence>
<dbReference type="EMBL" id="JAEEGC010000022">
    <property type="protein sequence ID" value="MBV7272283.1"/>
    <property type="molecule type" value="Genomic_DNA"/>
</dbReference>
<keyword evidence="3" id="KW-0411">Iron-sulfur</keyword>
<dbReference type="AlphaFoldDB" id="A0A949X3D2"/>